<organism evidence="2 3">
    <name type="scientific">Geobacillus jurassicus</name>
    <dbReference type="NCBI Taxonomy" id="235932"/>
    <lineage>
        <taxon>Bacteria</taxon>
        <taxon>Bacillati</taxon>
        <taxon>Bacillota</taxon>
        <taxon>Bacilli</taxon>
        <taxon>Bacillales</taxon>
        <taxon>Anoxybacillaceae</taxon>
        <taxon>Geobacillus</taxon>
    </lineage>
</organism>
<sequence length="123" mass="14825">MDGFWRIAEEKIREAMKNGEFDNLPGFGKPLELEDLSRIPEELRLGYLLLKNAGYVKEEAELRKELLTLEDLLRCCEDDEEKRELEKKWTEKQLRFAELMKKRGQTNSKALRDYERRIEEKFR</sequence>
<evidence type="ECO:0000259" key="1">
    <source>
        <dbReference type="Pfam" id="PF09350"/>
    </source>
</evidence>
<dbReference type="InterPro" id="IPR052573">
    <property type="entry name" value="DnaJ_C_subfamily_28"/>
</dbReference>
<dbReference type="PANTHER" id="PTHR39158:SF1">
    <property type="entry name" value="DNAJ HOMOLOG SUBFAMILY C MEMBER 28"/>
    <property type="match status" value="1"/>
</dbReference>
<dbReference type="Pfam" id="PF09350">
    <property type="entry name" value="DJC28_CD"/>
    <property type="match status" value="1"/>
</dbReference>
<evidence type="ECO:0000313" key="2">
    <source>
        <dbReference type="EMBL" id="MFC0297661.1"/>
    </source>
</evidence>
<dbReference type="Proteomes" id="UP001589785">
    <property type="component" value="Unassembled WGS sequence"/>
</dbReference>
<protein>
    <submittedName>
        <fullName evidence="2">DnaJ family domain-containing protein</fullName>
    </submittedName>
</protein>
<reference evidence="2 3" key="1">
    <citation type="submission" date="2024-09" db="EMBL/GenBank/DDBJ databases">
        <authorList>
            <person name="Sun Q."/>
            <person name="Mori K."/>
        </authorList>
    </citation>
    <scope>NUCLEOTIDE SEQUENCE [LARGE SCALE GENOMIC DNA]</scope>
    <source>
        <strain evidence="2 3">CCM 7224</strain>
    </source>
</reference>
<evidence type="ECO:0000313" key="3">
    <source>
        <dbReference type="Proteomes" id="UP001589785"/>
    </source>
</evidence>
<dbReference type="RefSeq" id="WP_066233019.1">
    <property type="nucleotide sequence ID" value="NZ_JBHLVN010000046.1"/>
</dbReference>
<gene>
    <name evidence="2" type="ORF">ACFFHQ_09505</name>
</gene>
<dbReference type="PANTHER" id="PTHR39158">
    <property type="entry name" value="OS08G0560600 PROTEIN"/>
    <property type="match status" value="1"/>
</dbReference>
<accession>A0ABV6GT47</accession>
<feature type="domain" description="DnaJ homologue subfamily C member 28 conserved" evidence="1">
    <location>
        <begin position="7"/>
        <end position="74"/>
    </location>
</feature>
<keyword evidence="3" id="KW-1185">Reference proteome</keyword>
<proteinExistence type="predicted"/>
<dbReference type="EMBL" id="JBHLVN010000046">
    <property type="protein sequence ID" value="MFC0297661.1"/>
    <property type="molecule type" value="Genomic_DNA"/>
</dbReference>
<comment type="caution">
    <text evidence="2">The sequence shown here is derived from an EMBL/GenBank/DDBJ whole genome shotgun (WGS) entry which is preliminary data.</text>
</comment>
<name>A0ABV6GT47_9BACL</name>
<dbReference type="InterPro" id="IPR018961">
    <property type="entry name" value="DnaJ_homolog_subfam-C_membr-28"/>
</dbReference>